<dbReference type="GO" id="GO:0016432">
    <property type="term" value="F:tRNA-uridine aminocarboxypropyltransferase activity"/>
    <property type="evidence" value="ECO:0007669"/>
    <property type="project" value="UniProtKB-EC"/>
</dbReference>
<feature type="domain" description="DTW" evidence="6">
    <location>
        <begin position="2"/>
        <end position="189"/>
    </location>
</feature>
<evidence type="ECO:0000259" key="6">
    <source>
        <dbReference type="SMART" id="SM01144"/>
    </source>
</evidence>
<dbReference type="InterPro" id="IPR039262">
    <property type="entry name" value="DTWD2/TAPT"/>
</dbReference>
<evidence type="ECO:0000256" key="5">
    <source>
        <dbReference type="ARBA" id="ARBA00034489"/>
    </source>
</evidence>
<accession>A0A9X1ZRP1</accession>
<protein>
    <recommendedName>
        <fullName evidence="1">tRNA-uridine aminocarboxypropyltransferase</fullName>
        <ecNumber evidence="1">2.5.1.25</ecNumber>
    </recommendedName>
</protein>
<dbReference type="PANTHER" id="PTHR21392:SF0">
    <property type="entry name" value="TRNA-URIDINE AMINOCARBOXYPROPYLTRANSFERASE 2"/>
    <property type="match status" value="1"/>
</dbReference>
<dbReference type="InterPro" id="IPR005636">
    <property type="entry name" value="DTW"/>
</dbReference>
<dbReference type="GO" id="GO:0008033">
    <property type="term" value="P:tRNA processing"/>
    <property type="evidence" value="ECO:0007669"/>
    <property type="project" value="UniProtKB-KW"/>
</dbReference>
<reference evidence="7" key="1">
    <citation type="submission" date="2022-01" db="EMBL/GenBank/DDBJ databases">
        <title>Whole genome-based taxonomy of the Shewanellaceae.</title>
        <authorList>
            <person name="Martin-Rodriguez A.J."/>
        </authorList>
    </citation>
    <scope>NUCLEOTIDE SEQUENCE</scope>
    <source>
        <strain evidence="7">DSM 16422</strain>
    </source>
</reference>
<keyword evidence="3" id="KW-0949">S-adenosyl-L-methionine</keyword>
<evidence type="ECO:0000313" key="8">
    <source>
        <dbReference type="Proteomes" id="UP001139333"/>
    </source>
</evidence>
<dbReference type="Pfam" id="PF03942">
    <property type="entry name" value="DTW"/>
    <property type="match status" value="1"/>
</dbReference>
<dbReference type="PANTHER" id="PTHR21392">
    <property type="entry name" value="TRNA-URIDINE AMINOCARBOXYPROPYLTRANSFERASE 2"/>
    <property type="match status" value="1"/>
</dbReference>
<keyword evidence="4" id="KW-0819">tRNA processing</keyword>
<evidence type="ECO:0000256" key="3">
    <source>
        <dbReference type="ARBA" id="ARBA00022691"/>
    </source>
</evidence>
<gene>
    <name evidence="7" type="ORF">L2672_09155</name>
</gene>
<evidence type="ECO:0000256" key="1">
    <source>
        <dbReference type="ARBA" id="ARBA00012386"/>
    </source>
</evidence>
<evidence type="ECO:0000256" key="4">
    <source>
        <dbReference type="ARBA" id="ARBA00022694"/>
    </source>
</evidence>
<organism evidence="7 8">
    <name type="scientific">Shewanella gaetbuli</name>
    <dbReference type="NCBI Taxonomy" id="220752"/>
    <lineage>
        <taxon>Bacteria</taxon>
        <taxon>Pseudomonadati</taxon>
        <taxon>Pseudomonadota</taxon>
        <taxon>Gammaproteobacteria</taxon>
        <taxon>Alteromonadales</taxon>
        <taxon>Shewanellaceae</taxon>
        <taxon>Shewanella</taxon>
    </lineage>
</organism>
<comment type="similarity">
    <text evidence="5">Belongs to the TDD superfamily. DTWD2 family.</text>
</comment>
<name>A0A9X1ZRP1_9GAMM</name>
<dbReference type="Proteomes" id="UP001139333">
    <property type="component" value="Unassembled WGS sequence"/>
</dbReference>
<dbReference type="RefSeq" id="WP_248995538.1">
    <property type="nucleotide sequence ID" value="NZ_JAKIKP010000005.1"/>
</dbReference>
<sequence>MTRQYCNQCHFPQTSCVCSAVAPVRSKTEVIVMQHPSEVNHAKNSVRLMPLVLANMQIVVGETAADFTELRQYLAQANKPVYIIYPSETSQTVQQSGAQADAIIVLLDGTWRKAYRMLQLNPWLQQYPALHLEVEHASQYVIRKAKRADSLSTLEAAAFMLSSLDKQLDTSPLLNVFDAMVNLRLQAMPAAVRQRYSLQSKDE</sequence>
<dbReference type="AlphaFoldDB" id="A0A9X1ZRP1"/>
<evidence type="ECO:0000313" key="7">
    <source>
        <dbReference type="EMBL" id="MCL1142858.1"/>
    </source>
</evidence>
<comment type="caution">
    <text evidence="7">The sequence shown here is derived from an EMBL/GenBank/DDBJ whole genome shotgun (WGS) entry which is preliminary data.</text>
</comment>
<evidence type="ECO:0000256" key="2">
    <source>
        <dbReference type="ARBA" id="ARBA00022679"/>
    </source>
</evidence>
<dbReference type="SMART" id="SM01144">
    <property type="entry name" value="DTW"/>
    <property type="match status" value="1"/>
</dbReference>
<dbReference type="EC" id="2.5.1.25" evidence="1"/>
<dbReference type="EMBL" id="JAKIKP010000005">
    <property type="protein sequence ID" value="MCL1142858.1"/>
    <property type="molecule type" value="Genomic_DNA"/>
</dbReference>
<keyword evidence="2" id="KW-0808">Transferase</keyword>
<keyword evidence="8" id="KW-1185">Reference proteome</keyword>
<proteinExistence type="inferred from homology"/>